<dbReference type="Gene3D" id="1.50.10.10">
    <property type="match status" value="1"/>
</dbReference>
<dbReference type="Proteomes" id="UP000321291">
    <property type="component" value="Chromosome"/>
</dbReference>
<protein>
    <submittedName>
        <fullName evidence="1">DUF4450 domain-containing protein</fullName>
    </submittedName>
</protein>
<dbReference type="EMBL" id="CP042434">
    <property type="protein sequence ID" value="QEC74255.1"/>
    <property type="molecule type" value="Genomic_DNA"/>
</dbReference>
<dbReference type="AlphaFoldDB" id="A0A5B8VUH7"/>
<gene>
    <name evidence="1" type="ORF">FSB73_09515</name>
</gene>
<name>A0A5B8VUH7_9BACT</name>
<evidence type="ECO:0000313" key="1">
    <source>
        <dbReference type="EMBL" id="QEC74255.1"/>
    </source>
</evidence>
<reference evidence="1 2" key="1">
    <citation type="journal article" date="2017" name="Int. J. Syst. Evol. Microbiol.">
        <title>Arachidicoccus ginsenosidivorans sp. nov., with ginsenoside-converting activity isolated from ginseng cultivating soil.</title>
        <authorList>
            <person name="Siddiqi M.Z."/>
            <person name="Aslam Z."/>
            <person name="Im W.T."/>
        </authorList>
    </citation>
    <scope>NUCLEOTIDE SEQUENCE [LARGE SCALE GENOMIC DNA]</scope>
    <source>
        <strain evidence="1 2">Gsoil 809</strain>
    </source>
</reference>
<proteinExistence type="predicted"/>
<organism evidence="1 2">
    <name type="scientific">Arachidicoccus ginsenosidivorans</name>
    <dbReference type="NCBI Taxonomy" id="496057"/>
    <lineage>
        <taxon>Bacteria</taxon>
        <taxon>Pseudomonadati</taxon>
        <taxon>Bacteroidota</taxon>
        <taxon>Chitinophagia</taxon>
        <taxon>Chitinophagales</taxon>
        <taxon>Chitinophagaceae</taxon>
        <taxon>Arachidicoccus</taxon>
    </lineage>
</organism>
<dbReference type="GO" id="GO:0005975">
    <property type="term" value="P:carbohydrate metabolic process"/>
    <property type="evidence" value="ECO:0007669"/>
    <property type="project" value="InterPro"/>
</dbReference>
<evidence type="ECO:0000313" key="2">
    <source>
        <dbReference type="Proteomes" id="UP000321291"/>
    </source>
</evidence>
<dbReference type="InterPro" id="IPR012341">
    <property type="entry name" value="6hp_glycosidase-like_sf"/>
</dbReference>
<dbReference type="InterPro" id="IPR028028">
    <property type="entry name" value="DUF4450"/>
</dbReference>
<keyword evidence="2" id="KW-1185">Reference proteome</keyword>
<accession>A0A5B8VUH7</accession>
<dbReference type="KEGG" id="agi:FSB73_09515"/>
<dbReference type="SUPFAM" id="SSF48208">
    <property type="entry name" value="Six-hairpin glycosidases"/>
    <property type="match status" value="1"/>
</dbReference>
<dbReference type="Pfam" id="PF14614">
    <property type="entry name" value="DUF4450"/>
    <property type="match status" value="1"/>
</dbReference>
<dbReference type="InterPro" id="IPR008928">
    <property type="entry name" value="6-hairpin_glycosidase_sf"/>
</dbReference>
<sequence>MRKIILAGIICISSVVLTTAQTGKKVSDVPGGAAQLNHNLKASRPLAYQPEGKGFVSVNGHNRYTRALYGSPTLFRIETSDRPVFATYNKNVNKHISFKLIVDGKPFALDLTSYCKSIYLPGRRDYLVRDKNWGKGQLKVSVNAFYDKEGGVWKFDPVNLPTGSKLICQISEIKSSKLHRSGDLGVDPVDAFDAPLHPKRLKTVTVDIQDEPVYIAFINEDLERLEPSTGLSAYQKADVTRLQIANTLQIHTPDPYINTLGGTIAMAADGIWDGNVWLHGAIGWRMPLPGWRAAYVGDALGWHDRATVHFDNYAASQVTDVPCTLPQPQQDTLLNLTRGVEKWGTPMYSNGYICRNPRNNHQMHHYDMNMVYIDELLWHLNWTGDLAYAKKIFPVIKLSLQWEKRNWDADGDGLYDDYAGIWASDALMYNSGGTAVGSAYNYRANKMAAEIATLIGEDPTTFKKEAEKIKKAMNEKLWLKDKGWWAEYVDLMGKQLVHPSAAVWSIYTPIGMGAGTPFQNYQATRYIDQYIPHIPVLSKSFSKGADYSTIASSSWMPYYWSVNNVAFGEVGNTALAYWQAGRPDAAYKLFKSAVLDGMYLGRSPGNIGQISYYDATLGECYRDFGDVIGVYSLDVVQGLFGIYPDALNGKLVINPGFPSDWSFANIKQKDIDYQFKRDGSTDHYIVACRFKKPLQLSLQVRAPLDQLSAVTVNGKKADWKIIDGIGRPLIEINCGSANAYDIKIQWGGNKIAQVTESTKGVEQKFLKKRQGNLWWWEPTSPQQVIFPDFSQNVMAKLEKTPRRQYAEVNMDQQLNANVRDIFTNKYLSPRSPFTTLQTPAQGVGEWCEPNLTYKIDDSGLRAGVTNHTFITSLGIPFRSPKTGKNIAFTTLWDNYPDSVLVGLKGKAKMAYLLMAGTTGPMQYGIENGLVTVSYKDGTNTTLALKNPETWCPIQEDYYTDGLAFNIRAVRPYRLGFKTGIVSRDMATATGIKPGEVSRREIKGGAGVILAIPLDKNKELASIKWESIANEVIVGMMAITLER</sequence>
<dbReference type="OrthoDB" id="49490at2"/>